<dbReference type="SUPFAM" id="SSF57863">
    <property type="entry name" value="ArfGap/RecO-like zinc finger"/>
    <property type="match status" value="1"/>
</dbReference>
<dbReference type="InterPro" id="IPR042242">
    <property type="entry name" value="RecO_C"/>
</dbReference>
<dbReference type="Gene3D" id="2.40.50.140">
    <property type="entry name" value="Nucleic acid-binding proteins"/>
    <property type="match status" value="1"/>
</dbReference>
<dbReference type="GO" id="GO:0006310">
    <property type="term" value="P:DNA recombination"/>
    <property type="evidence" value="ECO:0007669"/>
    <property type="project" value="UniProtKB-UniRule"/>
</dbReference>
<dbReference type="InterPro" id="IPR003717">
    <property type="entry name" value="RecO"/>
</dbReference>
<dbReference type="Pfam" id="PF11967">
    <property type="entry name" value="RecO_N"/>
    <property type="match status" value="1"/>
</dbReference>
<reference evidence="10" key="2">
    <citation type="submission" date="2011-02" db="EMBL/GenBank/DDBJ databases">
        <title>The complete genome of Syntrophobotulus glycolicus DSM 8271.</title>
        <authorList>
            <person name="Lucas S."/>
            <person name="Copeland A."/>
            <person name="Lapidus A."/>
            <person name="Bruce D."/>
            <person name="Goodwin L."/>
            <person name="Pitluck S."/>
            <person name="Kyrpides N."/>
            <person name="Mavromatis K."/>
            <person name="Pagani I."/>
            <person name="Ivanova N."/>
            <person name="Mikhailova N."/>
            <person name="Chertkov O."/>
            <person name="Held B."/>
            <person name="Detter J.C."/>
            <person name="Tapia R."/>
            <person name="Han C."/>
            <person name="Land M."/>
            <person name="Hauser L."/>
            <person name="Markowitz V."/>
            <person name="Cheng J.-F."/>
            <person name="Hugenholtz P."/>
            <person name="Woyke T."/>
            <person name="Wu D."/>
            <person name="Spring S."/>
            <person name="Schroeder M."/>
            <person name="Brambilla E."/>
            <person name="Klenk H.-P."/>
            <person name="Eisen J.A."/>
        </authorList>
    </citation>
    <scope>NUCLEOTIDE SEQUENCE [LARGE SCALE GENOMIC DNA]</scope>
    <source>
        <strain evidence="10">DSM 8271 / FlGlyR</strain>
    </source>
</reference>
<name>F0SVD1_SYNGF</name>
<sequence>MAFYHADAIVIRTREYGEADKLLTLFAREKGKLEVIAKGARKPASKQRGGTQLFTYADFLIYKGKTLDLINQVHPKESFGHIWKDFDRNIAGTAMAELLDAATIREQPEPQVFVLFLSFLFLLEGIDPYLAQAAFSLRLMRLLGYLPDIGACLDCGESSPEKQYVLDAETGGILCLPCLGTRQGSGLGAGSLALMRQLLKTDLEKLDRLRWNSKMKEEVLQGLCFYCEGRFGRRLKAWRQGRQLRND</sequence>
<organism evidence="9 10">
    <name type="scientific">Syntrophobotulus glycolicus (strain DSM 8271 / FlGlyR)</name>
    <dbReference type="NCBI Taxonomy" id="645991"/>
    <lineage>
        <taxon>Bacteria</taxon>
        <taxon>Bacillati</taxon>
        <taxon>Bacillota</taxon>
        <taxon>Clostridia</taxon>
        <taxon>Eubacteriales</taxon>
        <taxon>Desulfitobacteriaceae</taxon>
        <taxon>Syntrophobotulus</taxon>
    </lineage>
</organism>
<dbReference type="Gene3D" id="1.20.1440.120">
    <property type="entry name" value="Recombination protein O, C-terminal domain"/>
    <property type="match status" value="1"/>
</dbReference>
<dbReference type="RefSeq" id="WP_013625569.1">
    <property type="nucleotide sequence ID" value="NC_015172.1"/>
</dbReference>
<dbReference type="InterPro" id="IPR037278">
    <property type="entry name" value="ARFGAP/RecO"/>
</dbReference>
<gene>
    <name evidence="7" type="primary">recO</name>
    <name evidence="9" type="ordered locus">Sgly_2419</name>
</gene>
<dbReference type="Pfam" id="PF02565">
    <property type="entry name" value="RecO_C"/>
    <property type="match status" value="1"/>
</dbReference>
<dbReference type="InterPro" id="IPR022572">
    <property type="entry name" value="DNA_rep/recomb_RecO_N"/>
</dbReference>
<evidence type="ECO:0000313" key="9">
    <source>
        <dbReference type="EMBL" id="ADY56704.1"/>
    </source>
</evidence>
<dbReference type="SUPFAM" id="SSF50249">
    <property type="entry name" value="Nucleic acid-binding proteins"/>
    <property type="match status" value="1"/>
</dbReference>
<dbReference type="eggNOG" id="COG1381">
    <property type="taxonomic scope" value="Bacteria"/>
</dbReference>
<proteinExistence type="inferred from homology"/>
<evidence type="ECO:0000313" key="10">
    <source>
        <dbReference type="Proteomes" id="UP000007488"/>
    </source>
</evidence>
<dbReference type="HOGENOM" id="CLU_066632_3_0_9"/>
<keyword evidence="5 7" id="KW-0234">DNA repair</keyword>
<comment type="similarity">
    <text evidence="1 7">Belongs to the RecO family.</text>
</comment>
<keyword evidence="3 7" id="KW-0227">DNA damage</keyword>
<reference evidence="9 10" key="1">
    <citation type="journal article" date="2011" name="Stand. Genomic Sci.">
        <title>Complete genome sequence of Syntrophobotulus glycolicus type strain (FlGlyR).</title>
        <authorList>
            <person name="Han C."/>
            <person name="Mwirichia R."/>
            <person name="Chertkov O."/>
            <person name="Held B."/>
            <person name="Lapidus A."/>
            <person name="Nolan M."/>
            <person name="Lucas S."/>
            <person name="Hammon N."/>
            <person name="Deshpande S."/>
            <person name="Cheng J.F."/>
            <person name="Tapia R."/>
            <person name="Goodwin L."/>
            <person name="Pitluck S."/>
            <person name="Huntemann M."/>
            <person name="Liolios K."/>
            <person name="Ivanova N."/>
            <person name="Pagani I."/>
            <person name="Mavromatis K."/>
            <person name="Ovchinikova G."/>
            <person name="Pati A."/>
            <person name="Chen A."/>
            <person name="Palaniappan K."/>
            <person name="Land M."/>
            <person name="Hauser L."/>
            <person name="Brambilla E.M."/>
            <person name="Rohde M."/>
            <person name="Spring S."/>
            <person name="Sikorski J."/>
            <person name="Goker M."/>
            <person name="Woyke T."/>
            <person name="Bristow J."/>
            <person name="Eisen J.A."/>
            <person name="Markowitz V."/>
            <person name="Hugenholtz P."/>
            <person name="Kyrpides N.C."/>
            <person name="Klenk H.P."/>
            <person name="Detter J.C."/>
        </authorList>
    </citation>
    <scope>NUCLEOTIDE SEQUENCE [LARGE SCALE GENOMIC DNA]</scope>
    <source>
        <strain evidence="10">DSM 8271 / FlGlyR</strain>
    </source>
</reference>
<dbReference type="NCBIfam" id="TIGR00613">
    <property type="entry name" value="reco"/>
    <property type="match status" value="1"/>
</dbReference>
<dbReference type="GO" id="GO:0043590">
    <property type="term" value="C:bacterial nucleoid"/>
    <property type="evidence" value="ECO:0007669"/>
    <property type="project" value="TreeGrafter"/>
</dbReference>
<dbReference type="PANTHER" id="PTHR33991">
    <property type="entry name" value="DNA REPAIR PROTEIN RECO"/>
    <property type="match status" value="1"/>
</dbReference>
<dbReference type="EMBL" id="CP002547">
    <property type="protein sequence ID" value="ADY56704.1"/>
    <property type="molecule type" value="Genomic_DNA"/>
</dbReference>
<dbReference type="InterPro" id="IPR012340">
    <property type="entry name" value="NA-bd_OB-fold"/>
</dbReference>
<dbReference type="PANTHER" id="PTHR33991:SF1">
    <property type="entry name" value="DNA REPAIR PROTEIN RECO"/>
    <property type="match status" value="1"/>
</dbReference>
<keyword evidence="4 7" id="KW-0233">DNA recombination</keyword>
<dbReference type="HAMAP" id="MF_00201">
    <property type="entry name" value="RecO"/>
    <property type="match status" value="1"/>
</dbReference>
<evidence type="ECO:0000256" key="1">
    <source>
        <dbReference type="ARBA" id="ARBA00007452"/>
    </source>
</evidence>
<keyword evidence="10" id="KW-1185">Reference proteome</keyword>
<dbReference type="AlphaFoldDB" id="F0SVD1"/>
<evidence type="ECO:0000259" key="8">
    <source>
        <dbReference type="Pfam" id="PF11967"/>
    </source>
</evidence>
<comment type="function">
    <text evidence="7">Involved in DNA repair and RecF pathway recombination.</text>
</comment>
<evidence type="ECO:0000256" key="5">
    <source>
        <dbReference type="ARBA" id="ARBA00023204"/>
    </source>
</evidence>
<dbReference type="GO" id="GO:0006302">
    <property type="term" value="P:double-strand break repair"/>
    <property type="evidence" value="ECO:0007669"/>
    <property type="project" value="TreeGrafter"/>
</dbReference>
<dbReference type="KEGG" id="sgy:Sgly_2419"/>
<evidence type="ECO:0000256" key="2">
    <source>
        <dbReference type="ARBA" id="ARBA00021310"/>
    </source>
</evidence>
<evidence type="ECO:0000256" key="6">
    <source>
        <dbReference type="ARBA" id="ARBA00033409"/>
    </source>
</evidence>
<dbReference type="STRING" id="645991.Sgly_2419"/>
<evidence type="ECO:0000256" key="3">
    <source>
        <dbReference type="ARBA" id="ARBA00022763"/>
    </source>
</evidence>
<feature type="domain" description="DNA replication/recombination mediator RecO N-terminal" evidence="8">
    <location>
        <begin position="1"/>
        <end position="79"/>
    </location>
</feature>
<evidence type="ECO:0000256" key="7">
    <source>
        <dbReference type="HAMAP-Rule" id="MF_00201"/>
    </source>
</evidence>
<dbReference type="OrthoDB" id="9797083at2"/>
<evidence type="ECO:0000256" key="4">
    <source>
        <dbReference type="ARBA" id="ARBA00023172"/>
    </source>
</evidence>
<accession>F0SVD1</accession>
<dbReference type="Proteomes" id="UP000007488">
    <property type="component" value="Chromosome"/>
</dbReference>
<protein>
    <recommendedName>
        <fullName evidence="2 7">DNA repair protein RecO</fullName>
    </recommendedName>
    <alternativeName>
        <fullName evidence="6 7">Recombination protein O</fullName>
    </alternativeName>
</protein>